<gene>
    <name evidence="6" type="ORF">UFOPK3772_00359</name>
</gene>
<dbReference type="InterPro" id="IPR027477">
    <property type="entry name" value="Succ_DH/fumarate_Rdtase_cat_sf"/>
</dbReference>
<evidence type="ECO:0000256" key="2">
    <source>
        <dbReference type="ARBA" id="ARBA00022630"/>
    </source>
</evidence>
<proteinExistence type="predicted"/>
<comment type="cofactor">
    <cofactor evidence="1">
        <name>FAD</name>
        <dbReference type="ChEBI" id="CHEBI:57692"/>
    </cofactor>
</comment>
<evidence type="ECO:0000259" key="5">
    <source>
        <dbReference type="Pfam" id="PF00890"/>
    </source>
</evidence>
<dbReference type="EMBL" id="CAFBNE010000007">
    <property type="protein sequence ID" value="CAB4932714.1"/>
    <property type="molecule type" value="Genomic_DNA"/>
</dbReference>
<keyword evidence="3" id="KW-0274">FAD</keyword>
<reference evidence="6" key="1">
    <citation type="submission" date="2020-05" db="EMBL/GenBank/DDBJ databases">
        <authorList>
            <person name="Chiriac C."/>
            <person name="Salcher M."/>
            <person name="Ghai R."/>
            <person name="Kavagutti S V."/>
        </authorList>
    </citation>
    <scope>NUCLEOTIDE SEQUENCE</scope>
</reference>
<organism evidence="6">
    <name type="scientific">freshwater metagenome</name>
    <dbReference type="NCBI Taxonomy" id="449393"/>
    <lineage>
        <taxon>unclassified sequences</taxon>
        <taxon>metagenomes</taxon>
        <taxon>ecological metagenomes</taxon>
    </lineage>
</organism>
<dbReference type="PANTHER" id="PTHR43400:SF10">
    <property type="entry name" value="3-OXOSTEROID 1-DEHYDROGENASE"/>
    <property type="match status" value="1"/>
</dbReference>
<accession>A0A6J7IR28</accession>
<dbReference type="PRINTS" id="PR00420">
    <property type="entry name" value="RNGMNOXGNASE"/>
</dbReference>
<dbReference type="InterPro" id="IPR036188">
    <property type="entry name" value="FAD/NAD-bd_sf"/>
</dbReference>
<sequence length="561" mass="57751">MDSSPFTSSEVDVVVLGSGAAGLVAALAAVDAGANVALFEKADLIGGSTAISGGVCWVPMNHHMDEAGTPDSREAALAYLHSLSLGQMNPALAEAFIGGARATVEWLEAVTELEFTLIPGYPDYHPEHPGGRPAGGRSLDPGLFSYESLGPWAGRVAKSRRSARLRITDTTLGGGTGFLDDATLSYREEHDLRGCGAALVGPLLAALLGAGVEPVLDAQATDLVIEDGRVRGVRLAIGSDGGRGHVHVAHARQGVIIATGGFEWNPELVSAFLRGPMTAPASVPSNEGDGLLMALRAGAALANMPHAWWAPTVSVPGDEAFGRPRATLLNRERTLPGSIMVNRAGRRFANEAANYNALGGAFHELDPVDFGYRNLPSWLIFDGRNAREFGSFGTPAGTPIAPWITRAETIPELAETLGIDAAGLVGTIARWNSFVDAGDDADFGRGRSAYDRWSGDGRFRGEVASTLGSLDEAPYFAVQVHSGTLGTSGGPRTDPDGRVLDTTGSAIPGLFAVGNAAAAPTALAYGGAGGTLGPIIVFGRAAGQAAAKSGAERSAGGRTIG</sequence>
<name>A0A6J7IR28_9ZZZZ</name>
<feature type="domain" description="FAD-dependent oxidoreductase 2 FAD-binding" evidence="5">
    <location>
        <begin position="12"/>
        <end position="532"/>
    </location>
</feature>
<protein>
    <submittedName>
        <fullName evidence="6">Unannotated protein</fullName>
    </submittedName>
</protein>
<evidence type="ECO:0000256" key="1">
    <source>
        <dbReference type="ARBA" id="ARBA00001974"/>
    </source>
</evidence>
<dbReference type="Pfam" id="PF00890">
    <property type="entry name" value="FAD_binding_2"/>
    <property type="match status" value="1"/>
</dbReference>
<dbReference type="InterPro" id="IPR050315">
    <property type="entry name" value="FAD-oxidoreductase_2"/>
</dbReference>
<evidence type="ECO:0000256" key="4">
    <source>
        <dbReference type="ARBA" id="ARBA00023002"/>
    </source>
</evidence>
<dbReference type="PANTHER" id="PTHR43400">
    <property type="entry name" value="FUMARATE REDUCTASE"/>
    <property type="match status" value="1"/>
</dbReference>
<keyword evidence="2" id="KW-0285">Flavoprotein</keyword>
<dbReference type="GO" id="GO:0016491">
    <property type="term" value="F:oxidoreductase activity"/>
    <property type="evidence" value="ECO:0007669"/>
    <property type="project" value="UniProtKB-KW"/>
</dbReference>
<keyword evidence="4" id="KW-0560">Oxidoreductase</keyword>
<dbReference type="SUPFAM" id="SSF56425">
    <property type="entry name" value="Succinate dehydrogenase/fumarate reductase flavoprotein, catalytic domain"/>
    <property type="match status" value="1"/>
</dbReference>
<dbReference type="InterPro" id="IPR003953">
    <property type="entry name" value="FAD-dep_OxRdtase_2_FAD-bd"/>
</dbReference>
<evidence type="ECO:0000256" key="3">
    <source>
        <dbReference type="ARBA" id="ARBA00022827"/>
    </source>
</evidence>
<dbReference type="SUPFAM" id="SSF51905">
    <property type="entry name" value="FAD/NAD(P)-binding domain"/>
    <property type="match status" value="1"/>
</dbReference>
<evidence type="ECO:0000313" key="6">
    <source>
        <dbReference type="EMBL" id="CAB4932714.1"/>
    </source>
</evidence>
<dbReference type="GO" id="GO:0008202">
    <property type="term" value="P:steroid metabolic process"/>
    <property type="evidence" value="ECO:0007669"/>
    <property type="project" value="UniProtKB-ARBA"/>
</dbReference>
<dbReference type="AlphaFoldDB" id="A0A6J7IR28"/>
<dbReference type="Gene3D" id="3.50.50.60">
    <property type="entry name" value="FAD/NAD(P)-binding domain"/>
    <property type="match status" value="2"/>
</dbReference>